<gene>
    <name evidence="1" type="ORF">BN1723_004909</name>
</gene>
<evidence type="ECO:0000313" key="1">
    <source>
        <dbReference type="EMBL" id="CRK40665.1"/>
    </source>
</evidence>
<accession>A0A0G4N2U8</accession>
<sequence length="67" mass="7673">MAAQKKFNVAIIGYGLSAKVFHIPFINLVPTLNLHTIIQRNPTEKRHHIHMLKLPAASTPRFTMREL</sequence>
<dbReference type="AlphaFoldDB" id="A0A0G4N2U8"/>
<dbReference type="SUPFAM" id="SSF51735">
    <property type="entry name" value="NAD(P)-binding Rossmann-fold domains"/>
    <property type="match status" value="1"/>
</dbReference>
<evidence type="ECO:0008006" key="3">
    <source>
        <dbReference type="Google" id="ProtNLM"/>
    </source>
</evidence>
<reference evidence="2" key="1">
    <citation type="submission" date="2015-05" db="EMBL/GenBank/DDBJ databases">
        <authorList>
            <person name="Fogelqvist Johan"/>
        </authorList>
    </citation>
    <scope>NUCLEOTIDE SEQUENCE [LARGE SCALE GENOMIC DNA]</scope>
</reference>
<name>A0A0G4N2U8_VERLO</name>
<dbReference type="InterPro" id="IPR036291">
    <property type="entry name" value="NAD(P)-bd_dom_sf"/>
</dbReference>
<dbReference type="Proteomes" id="UP000045706">
    <property type="component" value="Unassembled WGS sequence"/>
</dbReference>
<dbReference type="Gene3D" id="3.40.50.720">
    <property type="entry name" value="NAD(P)-binding Rossmann-like Domain"/>
    <property type="match status" value="1"/>
</dbReference>
<organism evidence="1 2">
    <name type="scientific">Verticillium longisporum</name>
    <name type="common">Verticillium dahliae var. longisporum</name>
    <dbReference type="NCBI Taxonomy" id="100787"/>
    <lineage>
        <taxon>Eukaryota</taxon>
        <taxon>Fungi</taxon>
        <taxon>Dikarya</taxon>
        <taxon>Ascomycota</taxon>
        <taxon>Pezizomycotina</taxon>
        <taxon>Sordariomycetes</taxon>
        <taxon>Hypocreomycetidae</taxon>
        <taxon>Glomerellales</taxon>
        <taxon>Plectosphaerellaceae</taxon>
        <taxon>Verticillium</taxon>
    </lineage>
</organism>
<protein>
    <recommendedName>
        <fullName evidence="3">Gfo/Idh/MocA-like oxidoreductase N-terminal domain-containing protein</fullName>
    </recommendedName>
</protein>
<dbReference type="EMBL" id="CVQI01032163">
    <property type="protein sequence ID" value="CRK40665.1"/>
    <property type="molecule type" value="Genomic_DNA"/>
</dbReference>
<proteinExistence type="predicted"/>
<evidence type="ECO:0000313" key="2">
    <source>
        <dbReference type="Proteomes" id="UP000045706"/>
    </source>
</evidence>